<keyword evidence="8 14" id="KW-0418">Kinase</keyword>
<evidence type="ECO:0000256" key="12">
    <source>
        <dbReference type="ARBA" id="ARBA00023137"/>
    </source>
</evidence>
<dbReference type="GO" id="GO:0035556">
    <property type="term" value="P:intracellular signal transduction"/>
    <property type="evidence" value="ECO:0007669"/>
    <property type="project" value="InterPro"/>
</dbReference>
<dbReference type="GO" id="GO:0004715">
    <property type="term" value="F:non-membrane spanning protein tyrosine kinase activity"/>
    <property type="evidence" value="ECO:0007669"/>
    <property type="project" value="UniProtKB-EC"/>
</dbReference>
<dbReference type="Gene3D" id="3.30.505.10">
    <property type="entry name" value="SH2 domain"/>
    <property type="match status" value="1"/>
</dbReference>
<dbReference type="InterPro" id="IPR000719">
    <property type="entry name" value="Prot_kinase_dom"/>
</dbReference>
<dbReference type="CDD" id="cd01238">
    <property type="entry name" value="PH_Btk"/>
    <property type="match status" value="1"/>
</dbReference>
<evidence type="ECO:0000313" key="16">
    <source>
        <dbReference type="Proteomes" id="UP000694405"/>
    </source>
</evidence>
<dbReference type="Proteomes" id="UP000694405">
    <property type="component" value="Chromosome 10"/>
</dbReference>
<keyword evidence="12 14" id="KW-0829">Tyrosine-protein kinase</keyword>
<dbReference type="InterPro" id="IPR036860">
    <property type="entry name" value="SH2_dom_sf"/>
</dbReference>
<keyword evidence="3" id="KW-0597">Phosphoprotein</keyword>
<dbReference type="SMART" id="SM00326">
    <property type="entry name" value="SH3"/>
    <property type="match status" value="1"/>
</dbReference>
<evidence type="ECO:0000256" key="8">
    <source>
        <dbReference type="ARBA" id="ARBA00022777"/>
    </source>
</evidence>
<dbReference type="PANTHER" id="PTHR24418">
    <property type="entry name" value="TYROSINE-PROTEIN KINASE"/>
    <property type="match status" value="1"/>
</dbReference>
<proteinExistence type="inferred from homology"/>
<comment type="similarity">
    <text evidence="14">Belongs to the protein kinase superfamily. Tyr protein kinase family.</text>
</comment>
<dbReference type="SMART" id="SM00252">
    <property type="entry name" value="SH2"/>
    <property type="match status" value="1"/>
</dbReference>
<dbReference type="Pfam" id="PF00018">
    <property type="entry name" value="SH3_1"/>
    <property type="match status" value="1"/>
</dbReference>
<keyword evidence="6 14" id="KW-0547">Nucleotide-binding</keyword>
<evidence type="ECO:0000256" key="5">
    <source>
        <dbReference type="ARBA" id="ARBA00022723"/>
    </source>
</evidence>
<comment type="catalytic activity">
    <reaction evidence="13 14">
        <text>L-tyrosyl-[protein] + ATP = O-phospho-L-tyrosyl-[protein] + ADP + H(+)</text>
        <dbReference type="Rhea" id="RHEA:10596"/>
        <dbReference type="Rhea" id="RHEA-COMP:10136"/>
        <dbReference type="Rhea" id="RHEA-COMP:20101"/>
        <dbReference type="ChEBI" id="CHEBI:15378"/>
        <dbReference type="ChEBI" id="CHEBI:30616"/>
        <dbReference type="ChEBI" id="CHEBI:46858"/>
        <dbReference type="ChEBI" id="CHEBI:61978"/>
        <dbReference type="ChEBI" id="CHEBI:456216"/>
        <dbReference type="EC" id="2.7.10.2"/>
    </reaction>
</comment>
<evidence type="ECO:0000256" key="14">
    <source>
        <dbReference type="RuleBase" id="RU362096"/>
    </source>
</evidence>
<dbReference type="FunFam" id="2.30.29.30:FF:000244">
    <property type="entry name" value="Tyrosine-protein kinase"/>
    <property type="match status" value="1"/>
</dbReference>
<dbReference type="PROSITE" id="PS00107">
    <property type="entry name" value="PROTEIN_KINASE_ATP"/>
    <property type="match status" value="1"/>
</dbReference>
<evidence type="ECO:0000256" key="3">
    <source>
        <dbReference type="ARBA" id="ARBA00022553"/>
    </source>
</evidence>
<dbReference type="InterPro" id="IPR036028">
    <property type="entry name" value="SH3-like_dom_sf"/>
</dbReference>
<dbReference type="PRINTS" id="PR00109">
    <property type="entry name" value="TYRKINASE"/>
</dbReference>
<name>A0A8C6N8A2_MELUD</name>
<evidence type="ECO:0000256" key="1">
    <source>
        <dbReference type="ARBA" id="ARBA00001947"/>
    </source>
</evidence>
<dbReference type="InterPro" id="IPR001452">
    <property type="entry name" value="SH3_domain"/>
</dbReference>
<keyword evidence="5" id="KW-0479">Metal-binding</keyword>
<keyword evidence="9" id="KW-0862">Zinc</keyword>
<accession>A0A8C6N8A2</accession>
<dbReference type="InterPro" id="IPR001245">
    <property type="entry name" value="Ser-Thr/Tyr_kinase_cat_dom"/>
</dbReference>
<evidence type="ECO:0000256" key="4">
    <source>
        <dbReference type="ARBA" id="ARBA00022679"/>
    </source>
</evidence>
<dbReference type="Gene3D" id="1.10.510.10">
    <property type="entry name" value="Transferase(Phosphotransferase) domain 1"/>
    <property type="match status" value="1"/>
</dbReference>
<evidence type="ECO:0000256" key="6">
    <source>
        <dbReference type="ARBA" id="ARBA00022741"/>
    </source>
</evidence>
<keyword evidence="7" id="KW-0863">Zinc-finger</keyword>
<dbReference type="InterPro" id="IPR000980">
    <property type="entry name" value="SH2"/>
</dbReference>
<dbReference type="InterPro" id="IPR001562">
    <property type="entry name" value="Znf_Btk_motif"/>
</dbReference>
<accession>A0A8V5H2G0</accession>
<dbReference type="Pfam" id="PF00169">
    <property type="entry name" value="PH"/>
    <property type="match status" value="1"/>
</dbReference>
<dbReference type="InterPro" id="IPR011009">
    <property type="entry name" value="Kinase-like_dom_sf"/>
</dbReference>
<dbReference type="InterPro" id="IPR008266">
    <property type="entry name" value="Tyr_kinase_AS"/>
</dbReference>
<dbReference type="InterPro" id="IPR042785">
    <property type="entry name" value="ITK_PTKc"/>
</dbReference>
<dbReference type="Gene3D" id="2.30.30.40">
    <property type="entry name" value="SH3 Domains"/>
    <property type="match status" value="1"/>
</dbReference>
<dbReference type="SUPFAM" id="SSF55550">
    <property type="entry name" value="SH2 domain"/>
    <property type="match status" value="1"/>
</dbReference>
<dbReference type="InterPro" id="IPR011993">
    <property type="entry name" value="PH-like_dom_sf"/>
</dbReference>
<dbReference type="InterPro" id="IPR050198">
    <property type="entry name" value="Non-receptor_tyrosine_kinases"/>
</dbReference>
<dbReference type="PRINTS" id="PR00401">
    <property type="entry name" value="SH2DOMAIN"/>
</dbReference>
<dbReference type="CDD" id="cd05112">
    <property type="entry name" value="PTKc_Itk"/>
    <property type="match status" value="1"/>
</dbReference>
<sequence length="569" mass="66096">MNNCVLLEELLIKKSQQKRRTSPSNFKVRFFVLTKSKLAYYEHRHGKKKTLKGSVELSRIKCVEIVKSDIIIPCQYKYPFQIVHDNYILYVFAPNRESRQRWVFTLKEEIINNNSLVSKCHPDFWIDGKWICCAQTEKMAVGCVEYDPTKNDPKEALVMAVYDYEAQNPQELTLQRNEEYYVIDSSEEHWWLIQDKNGWYNKNISRSKAETLLKDEGREGAFMVRDSRQPGMYTVSVFTKHYHINETTDFPKRYYLAEKHVFDCIPELINYHQHNAGGLVTRLRYAVSSWRKKAPITAGLSYGKFIINPSELTRVQEIGSGQFGVVYLGYLMERTKVAIKTIREGAMSEEDFVEEAKVLMKLSHPKLVQLYGVCFDNTPICLVFEFMENGCLSDYLRSQRGSFSKETLLGMCQDVCEGMAYLEQNSVIHRDLAARNCLVGESHVVKVSDFGMSRIVLDDQYTSSTGTKFPVKWSAPEVFSYSNYSTKSDVWSFGVLMWEVFSEGKIPYENRTNGEVVEEINAGFRLYKPKLASKAIYEVMSHCWRMRKDDRPSFSILLYQLSEISEFDL</sequence>
<dbReference type="PROSITE" id="PS50003">
    <property type="entry name" value="PH_DOMAIN"/>
    <property type="match status" value="1"/>
</dbReference>
<dbReference type="GO" id="GO:0005524">
    <property type="term" value="F:ATP binding"/>
    <property type="evidence" value="ECO:0007669"/>
    <property type="project" value="UniProtKB-UniRule"/>
</dbReference>
<dbReference type="SUPFAM" id="SSF50729">
    <property type="entry name" value="PH domain-like"/>
    <property type="match status" value="1"/>
</dbReference>
<organism evidence="15 16">
    <name type="scientific">Melopsittacus undulatus</name>
    <name type="common">Budgerigar</name>
    <name type="synonym">Psittacus undulatus</name>
    <dbReference type="NCBI Taxonomy" id="13146"/>
    <lineage>
        <taxon>Eukaryota</taxon>
        <taxon>Metazoa</taxon>
        <taxon>Chordata</taxon>
        <taxon>Craniata</taxon>
        <taxon>Vertebrata</taxon>
        <taxon>Euteleostomi</taxon>
        <taxon>Archelosauria</taxon>
        <taxon>Archosauria</taxon>
        <taxon>Dinosauria</taxon>
        <taxon>Saurischia</taxon>
        <taxon>Theropoda</taxon>
        <taxon>Coelurosauria</taxon>
        <taxon>Aves</taxon>
        <taxon>Neognathae</taxon>
        <taxon>Neoaves</taxon>
        <taxon>Telluraves</taxon>
        <taxon>Australaves</taxon>
        <taxon>Psittaciformes</taxon>
        <taxon>Psittaculidae</taxon>
        <taxon>Melopsittacus</taxon>
    </lineage>
</organism>
<dbReference type="Pfam" id="PF00779">
    <property type="entry name" value="BTK"/>
    <property type="match status" value="1"/>
</dbReference>
<dbReference type="InterPro" id="IPR001849">
    <property type="entry name" value="PH_domain"/>
</dbReference>
<dbReference type="Pfam" id="PF07714">
    <property type="entry name" value="PK_Tyr_Ser-Thr"/>
    <property type="match status" value="1"/>
</dbReference>
<keyword evidence="10 14" id="KW-0067">ATP-binding</keyword>
<dbReference type="SMART" id="SM00219">
    <property type="entry name" value="TyrKc"/>
    <property type="match status" value="1"/>
</dbReference>
<dbReference type="PROSITE" id="PS51113">
    <property type="entry name" value="ZF_BTK"/>
    <property type="match status" value="1"/>
</dbReference>
<evidence type="ECO:0000256" key="11">
    <source>
        <dbReference type="ARBA" id="ARBA00022999"/>
    </source>
</evidence>
<dbReference type="SMART" id="SM00233">
    <property type="entry name" value="PH"/>
    <property type="match status" value="1"/>
</dbReference>
<keyword evidence="4 14" id="KW-0808">Transferase</keyword>
<dbReference type="SUPFAM" id="SSF56112">
    <property type="entry name" value="Protein kinase-like (PK-like)"/>
    <property type="match status" value="1"/>
</dbReference>
<evidence type="ECO:0000256" key="9">
    <source>
        <dbReference type="ARBA" id="ARBA00022833"/>
    </source>
</evidence>
<protein>
    <recommendedName>
        <fullName evidence="14">Tyrosine-protein kinase</fullName>
        <ecNumber evidence="14">2.7.10.2</ecNumber>
    </recommendedName>
</protein>
<dbReference type="FunFam" id="1.10.510.10:FF:000052">
    <property type="entry name" value="Tyrosine-protein kinase"/>
    <property type="match status" value="1"/>
</dbReference>
<keyword evidence="16" id="KW-1185">Reference proteome</keyword>
<reference evidence="15" key="3">
    <citation type="submission" date="2025-09" db="UniProtKB">
        <authorList>
            <consortium name="Ensembl"/>
        </authorList>
    </citation>
    <scope>IDENTIFICATION</scope>
</reference>
<dbReference type="FunFam" id="3.30.200.20:FF:000053">
    <property type="entry name" value="Tyrosine-protein kinase"/>
    <property type="match status" value="1"/>
</dbReference>
<evidence type="ECO:0000256" key="13">
    <source>
        <dbReference type="ARBA" id="ARBA00051245"/>
    </source>
</evidence>
<evidence type="ECO:0000256" key="2">
    <source>
        <dbReference type="ARBA" id="ARBA00022443"/>
    </source>
</evidence>
<dbReference type="InterPro" id="IPR017441">
    <property type="entry name" value="Protein_kinase_ATP_BS"/>
</dbReference>
<comment type="cofactor">
    <cofactor evidence="1">
        <name>Zn(2+)</name>
        <dbReference type="ChEBI" id="CHEBI:29105"/>
    </cofactor>
</comment>
<keyword evidence="2" id="KW-0728">SH3 domain</keyword>
<dbReference type="PROSITE" id="PS50002">
    <property type="entry name" value="SH3"/>
    <property type="match status" value="1"/>
</dbReference>
<dbReference type="GO" id="GO:0008270">
    <property type="term" value="F:zinc ion binding"/>
    <property type="evidence" value="ECO:0007669"/>
    <property type="project" value="UniProtKB-KW"/>
</dbReference>
<dbReference type="SMART" id="SM00107">
    <property type="entry name" value="BTK"/>
    <property type="match status" value="1"/>
</dbReference>
<reference evidence="15" key="1">
    <citation type="submission" date="2020-03" db="EMBL/GenBank/DDBJ databases">
        <title>Melopsittacus undulatus (budgerigar) genome, bMelUnd1, maternal haplotype with Z.</title>
        <authorList>
            <person name="Gedman G."/>
            <person name="Mountcastle J."/>
            <person name="Haase B."/>
            <person name="Formenti G."/>
            <person name="Wright T."/>
            <person name="Apodaca J."/>
            <person name="Pelan S."/>
            <person name="Chow W."/>
            <person name="Rhie A."/>
            <person name="Howe K."/>
            <person name="Fedrigo O."/>
            <person name="Jarvis E.D."/>
        </authorList>
    </citation>
    <scope>NUCLEOTIDE SEQUENCE [LARGE SCALE GENOMIC DNA]</scope>
</reference>
<dbReference type="PROSITE" id="PS00109">
    <property type="entry name" value="PROTEIN_KINASE_TYR"/>
    <property type="match status" value="1"/>
</dbReference>
<reference evidence="15" key="2">
    <citation type="submission" date="2025-08" db="UniProtKB">
        <authorList>
            <consortium name="Ensembl"/>
        </authorList>
    </citation>
    <scope>IDENTIFICATION</scope>
</reference>
<dbReference type="InterPro" id="IPR020635">
    <property type="entry name" value="Tyr_kinase_cat_dom"/>
</dbReference>
<dbReference type="PROSITE" id="PS50001">
    <property type="entry name" value="SH2"/>
    <property type="match status" value="1"/>
</dbReference>
<dbReference type="SUPFAM" id="SSF50044">
    <property type="entry name" value="SH3-domain"/>
    <property type="match status" value="1"/>
</dbReference>
<dbReference type="GO" id="GO:0005829">
    <property type="term" value="C:cytosol"/>
    <property type="evidence" value="ECO:0007669"/>
    <property type="project" value="UniProtKB-ARBA"/>
</dbReference>
<dbReference type="Gene3D" id="2.30.29.30">
    <property type="entry name" value="Pleckstrin-homology domain (PH domain)/Phosphotyrosine-binding domain (PTB)"/>
    <property type="match status" value="1"/>
</dbReference>
<dbReference type="PROSITE" id="PS50011">
    <property type="entry name" value="PROTEIN_KINASE_DOM"/>
    <property type="match status" value="1"/>
</dbReference>
<dbReference type="AlphaFoldDB" id="A0A8C6N8A2"/>
<dbReference type="EC" id="2.7.10.2" evidence="14"/>
<evidence type="ECO:0000256" key="7">
    <source>
        <dbReference type="ARBA" id="ARBA00022771"/>
    </source>
</evidence>
<gene>
    <name evidence="15" type="primary">LOC101868535</name>
</gene>
<evidence type="ECO:0000313" key="15">
    <source>
        <dbReference type="Ensembl" id="ENSMUNP00000004858.2"/>
    </source>
</evidence>
<evidence type="ECO:0000256" key="10">
    <source>
        <dbReference type="ARBA" id="ARBA00022840"/>
    </source>
</evidence>
<keyword evidence="11" id="KW-0727">SH2 domain</keyword>
<dbReference type="Pfam" id="PF00017">
    <property type="entry name" value="SH2"/>
    <property type="match status" value="1"/>
</dbReference>
<dbReference type="Ensembl" id="ENSMUNT00000005672.2">
    <property type="protein sequence ID" value="ENSMUNP00000004858.2"/>
    <property type="gene ID" value="ENSMUNG00000004044.2"/>
</dbReference>